<dbReference type="PANTHER" id="PTHR34236:SF1">
    <property type="entry name" value="DIMETHYL SULFOXIDE REDUCTASE TRANSCRIPTIONAL ACTIVATOR"/>
    <property type="match status" value="1"/>
</dbReference>
<dbReference type="EMBL" id="JBHSAQ010000002">
    <property type="protein sequence ID" value="MFC3957742.1"/>
    <property type="molecule type" value="Genomic_DNA"/>
</dbReference>
<dbReference type="CDD" id="cd00156">
    <property type="entry name" value="REC"/>
    <property type="match status" value="1"/>
</dbReference>
<evidence type="ECO:0000256" key="2">
    <source>
        <dbReference type="ARBA" id="ARBA00022777"/>
    </source>
</evidence>
<evidence type="ECO:0000256" key="1">
    <source>
        <dbReference type="ARBA" id="ARBA00022679"/>
    </source>
</evidence>
<dbReference type="Pfam" id="PF00072">
    <property type="entry name" value="Response_reg"/>
    <property type="match status" value="1"/>
</dbReference>
<keyword evidence="4" id="KW-0804">Transcription</keyword>
<evidence type="ECO:0000313" key="8">
    <source>
        <dbReference type="Proteomes" id="UP001595846"/>
    </source>
</evidence>
<dbReference type="SMART" id="SM00448">
    <property type="entry name" value="REC"/>
    <property type="match status" value="1"/>
</dbReference>
<protein>
    <submittedName>
        <fullName evidence="7">Bacterio-opsin activator domain-containing protein</fullName>
    </submittedName>
</protein>
<dbReference type="Proteomes" id="UP001595846">
    <property type="component" value="Unassembled WGS sequence"/>
</dbReference>
<sequence length="713" mass="78882">MSAPTSTERISVLLVDNEPSFVQLAAEMLSRTDESFDVTTVTTAPDALAAVEDGGVECVVSDYDMPTMTGLELLEAVREQDENLPFVLFTGKGSEEIASEAIAAGVTGYLQKKSGREQYTLLANQIRNAVAQYRAETELRQSEQRYERTLTGLHETTRDLMRAGTKEEIYRALVETAGDILDVPIVATYRFEPTTAALEHVASSPGSSDTLDSDRRYEQGDGEIWAAFSSGELTYVPDASADREGTDELRRRSEVIVPLGSHGVLVTGSEVREGFDETMTELIQILAANTEAALDRAEREQLLREHDRRLTRKNEELTRLDHTNELVRDITQGVAQATTRNEIEETVCARLARGDRYIAAWLAPDRDPSDPSAWAGIDEAYADRIRADGESAPEVSLVNSALDEERVRVVSNVLDDPSWNPRRTIALTHGFQTVLAVPLTGRERRYGAVVIYATAVDAVAERERDVLRELGEVIGHAIRTAERMRAMVTDQRIELELVCRDELFLFNRLCEILDRQLHLEGILERTRGERSLFVRLADDEPTAIDSLVDELAAVASVSVISSGDESTLLDVTVSSTNVLETLAEFDARLTGAVANAGETTVTVVVPPHVETRSLVEAVQDQYPDTELTARREHTSELAGGRFPGRLTDVLTDKQLEALQSAHYSGFFDWPRESTGEDLAEALDISPPTFHYHLRAAQRKLIDRVLEGRPDSKG</sequence>
<dbReference type="InterPro" id="IPR031803">
    <property type="entry name" value="BAT_GAF/HTH-assoc"/>
</dbReference>
<dbReference type="Pfam" id="PF13185">
    <property type="entry name" value="GAF_2"/>
    <property type="match status" value="2"/>
</dbReference>
<dbReference type="InterPro" id="IPR003018">
    <property type="entry name" value="GAF"/>
</dbReference>
<dbReference type="InterPro" id="IPR007050">
    <property type="entry name" value="HTH_bacterioopsin"/>
</dbReference>
<proteinExistence type="predicted"/>
<reference evidence="7 8" key="1">
    <citation type="journal article" date="2019" name="Int. J. Syst. Evol. Microbiol.">
        <title>The Global Catalogue of Microorganisms (GCM) 10K type strain sequencing project: providing services to taxonomists for standard genome sequencing and annotation.</title>
        <authorList>
            <consortium name="The Broad Institute Genomics Platform"/>
            <consortium name="The Broad Institute Genome Sequencing Center for Infectious Disease"/>
            <person name="Wu L."/>
            <person name="Ma J."/>
        </authorList>
    </citation>
    <scope>NUCLEOTIDE SEQUENCE [LARGE SCALE GENOMIC DNA]</scope>
    <source>
        <strain evidence="7 8">IBRC-M 10256</strain>
    </source>
</reference>
<dbReference type="InterPro" id="IPR001789">
    <property type="entry name" value="Sig_transdc_resp-reg_receiver"/>
</dbReference>
<dbReference type="Gene3D" id="3.30.450.40">
    <property type="match status" value="2"/>
</dbReference>
<name>A0ABD5NL04_9EURY</name>
<dbReference type="InterPro" id="IPR011006">
    <property type="entry name" value="CheY-like_superfamily"/>
</dbReference>
<dbReference type="PANTHER" id="PTHR34236">
    <property type="entry name" value="DIMETHYL SULFOXIDE REDUCTASE TRANSCRIPTIONAL ACTIVATOR"/>
    <property type="match status" value="1"/>
</dbReference>
<dbReference type="SUPFAM" id="SSF52172">
    <property type="entry name" value="CheY-like"/>
    <property type="match status" value="1"/>
</dbReference>
<dbReference type="InterPro" id="IPR029016">
    <property type="entry name" value="GAF-like_dom_sf"/>
</dbReference>
<dbReference type="GO" id="GO:0016301">
    <property type="term" value="F:kinase activity"/>
    <property type="evidence" value="ECO:0007669"/>
    <property type="project" value="UniProtKB-KW"/>
</dbReference>
<dbReference type="RefSeq" id="WP_256533968.1">
    <property type="nucleotide sequence ID" value="NZ_CP101824.1"/>
</dbReference>
<keyword evidence="3" id="KW-0805">Transcription regulation</keyword>
<gene>
    <name evidence="7" type="ORF">ACFOUR_05060</name>
</gene>
<organism evidence="7 8">
    <name type="scientific">Halovivax cerinus</name>
    <dbReference type="NCBI Taxonomy" id="1487865"/>
    <lineage>
        <taxon>Archaea</taxon>
        <taxon>Methanobacteriati</taxon>
        <taxon>Methanobacteriota</taxon>
        <taxon>Stenosarchaea group</taxon>
        <taxon>Halobacteria</taxon>
        <taxon>Halobacteriales</taxon>
        <taxon>Natrialbaceae</taxon>
        <taxon>Halovivax</taxon>
    </lineage>
</organism>
<evidence type="ECO:0000259" key="6">
    <source>
        <dbReference type="PROSITE" id="PS50110"/>
    </source>
</evidence>
<dbReference type="AlphaFoldDB" id="A0ABD5NL04"/>
<evidence type="ECO:0000256" key="5">
    <source>
        <dbReference type="PROSITE-ProRule" id="PRU00169"/>
    </source>
</evidence>
<feature type="modified residue" description="4-aspartylphosphate" evidence="5">
    <location>
        <position position="62"/>
    </location>
</feature>
<dbReference type="GeneID" id="73903116"/>
<evidence type="ECO:0000256" key="3">
    <source>
        <dbReference type="ARBA" id="ARBA00023015"/>
    </source>
</evidence>
<keyword evidence="2" id="KW-0418">Kinase</keyword>
<dbReference type="SUPFAM" id="SSF55781">
    <property type="entry name" value="GAF domain-like"/>
    <property type="match status" value="2"/>
</dbReference>
<dbReference type="SMART" id="SM00065">
    <property type="entry name" value="GAF"/>
    <property type="match status" value="2"/>
</dbReference>
<evidence type="ECO:0000313" key="7">
    <source>
        <dbReference type="EMBL" id="MFC3957742.1"/>
    </source>
</evidence>
<dbReference type="PROSITE" id="PS50110">
    <property type="entry name" value="RESPONSE_REGULATORY"/>
    <property type="match status" value="1"/>
</dbReference>
<keyword evidence="1" id="KW-0808">Transferase</keyword>
<dbReference type="Pfam" id="PF04967">
    <property type="entry name" value="HTH_10"/>
    <property type="match status" value="1"/>
</dbReference>
<feature type="domain" description="Response regulatory" evidence="6">
    <location>
        <begin position="11"/>
        <end position="127"/>
    </location>
</feature>
<evidence type="ECO:0000256" key="4">
    <source>
        <dbReference type="ARBA" id="ARBA00023163"/>
    </source>
</evidence>
<dbReference type="Gene3D" id="3.40.50.2300">
    <property type="match status" value="1"/>
</dbReference>
<dbReference type="Pfam" id="PF15915">
    <property type="entry name" value="BAT"/>
    <property type="match status" value="1"/>
</dbReference>
<keyword evidence="8" id="KW-1185">Reference proteome</keyword>
<comment type="caution">
    <text evidence="7">The sequence shown here is derived from an EMBL/GenBank/DDBJ whole genome shotgun (WGS) entry which is preliminary data.</text>
</comment>
<keyword evidence="5" id="KW-0597">Phosphoprotein</keyword>
<accession>A0ABD5NL04</accession>